<dbReference type="OrthoDB" id="9790893at2"/>
<feature type="transmembrane region" description="Helical" evidence="12">
    <location>
        <begin position="20"/>
        <end position="47"/>
    </location>
</feature>
<keyword evidence="7 11" id="KW-0594">Phospholipid biosynthesis</keyword>
<dbReference type="Pfam" id="PF02666">
    <property type="entry name" value="PS_Dcarbxylase"/>
    <property type="match status" value="1"/>
</dbReference>
<dbReference type="RefSeq" id="WP_148952229.1">
    <property type="nucleotide sequence ID" value="NZ_CP043312.1"/>
</dbReference>
<proteinExistence type="inferred from homology"/>
<feature type="modified residue" description="Pyruvic acid (Ser); by autocatalysis" evidence="11">
    <location>
        <position position="189"/>
    </location>
</feature>
<evidence type="ECO:0000256" key="4">
    <source>
        <dbReference type="ARBA" id="ARBA00023098"/>
    </source>
</evidence>
<evidence type="ECO:0000313" key="14">
    <source>
        <dbReference type="Proteomes" id="UP000323844"/>
    </source>
</evidence>
<dbReference type="PANTHER" id="PTHR35809:SF1">
    <property type="entry name" value="ARCHAETIDYLSERINE DECARBOXYLASE PROENZYME-RELATED"/>
    <property type="match status" value="1"/>
</dbReference>
<keyword evidence="4 11" id="KW-0443">Lipid metabolism</keyword>
<keyword evidence="10 11" id="KW-0670">Pyruvate</keyword>
<dbReference type="InterPro" id="IPR003817">
    <property type="entry name" value="PS_Dcarbxylase"/>
</dbReference>
<dbReference type="PANTHER" id="PTHR35809">
    <property type="entry name" value="ARCHAETIDYLSERINE DECARBOXYLASE PROENZYME-RELATED"/>
    <property type="match status" value="1"/>
</dbReference>
<comment type="subcellular location">
    <subcellularLocation>
        <location evidence="11">Cell membrane</location>
        <topology evidence="11">Peripheral membrane protein</topology>
    </subcellularLocation>
</comment>
<reference evidence="13 14" key="1">
    <citation type="submission" date="2019-08" db="EMBL/GenBank/DDBJ databases">
        <title>Highly reduced genomes of protist endosymbionts show evolutionary convergence.</title>
        <authorList>
            <person name="George E."/>
            <person name="Husnik F."/>
            <person name="Tashyreva D."/>
            <person name="Prokopchuk G."/>
            <person name="Horak A."/>
            <person name="Kwong W.K."/>
            <person name="Lukes J."/>
            <person name="Keeling P.J."/>
        </authorList>
    </citation>
    <scope>NUCLEOTIDE SEQUENCE [LARGE SCALE GENOMIC DNA]</scope>
    <source>
        <strain evidence="13">1621</strain>
    </source>
</reference>
<dbReference type="KEGG" id="snay:FZC37_02970"/>
<comment type="function">
    <text evidence="11">Catalyzes the formation of phosphatidylethanolamine (PtdEtn) from phosphatidylserine (PtdSer).</text>
</comment>
<protein>
    <recommendedName>
        <fullName evidence="11">Phosphatidylserine decarboxylase proenzyme</fullName>
        <ecNumber evidence="11">4.1.1.65</ecNumber>
    </recommendedName>
    <component>
        <recommendedName>
            <fullName evidence="11">Phosphatidylserine decarboxylase alpha chain</fullName>
        </recommendedName>
    </component>
    <component>
        <recommendedName>
            <fullName evidence="11">Phosphatidylserine decarboxylase beta chain</fullName>
        </recommendedName>
    </component>
</protein>
<dbReference type="UniPathway" id="UPA00558">
    <property type="reaction ID" value="UER00616"/>
</dbReference>
<comment type="cofactor">
    <cofactor evidence="11">
        <name>pyruvate</name>
        <dbReference type="ChEBI" id="CHEBI:15361"/>
    </cofactor>
    <text evidence="11">Binds 1 pyruvoyl group covalently per subunit.</text>
</comment>
<keyword evidence="3 11" id="KW-0210">Decarboxylase</keyword>
<dbReference type="EMBL" id="CP043312">
    <property type="protein sequence ID" value="QEK39868.1"/>
    <property type="molecule type" value="Genomic_DNA"/>
</dbReference>
<dbReference type="InterPro" id="IPR033175">
    <property type="entry name" value="PSD-A"/>
</dbReference>
<feature type="site" description="Cleavage (non-hydrolytic); by autocatalysis" evidence="11">
    <location>
        <begin position="188"/>
        <end position="189"/>
    </location>
</feature>
<evidence type="ECO:0000256" key="2">
    <source>
        <dbReference type="ARBA" id="ARBA00022516"/>
    </source>
</evidence>
<keyword evidence="12" id="KW-1133">Transmembrane helix</keyword>
<comment type="similarity">
    <text evidence="11">Belongs to the phosphatidylserine decarboxylase family. PSD-A subfamily.</text>
</comment>
<evidence type="ECO:0000256" key="6">
    <source>
        <dbReference type="ARBA" id="ARBA00023145"/>
    </source>
</evidence>
<dbReference type="NCBIfam" id="NF003678">
    <property type="entry name" value="PRK05305.1-2"/>
    <property type="match status" value="1"/>
</dbReference>
<dbReference type="GO" id="GO:0006646">
    <property type="term" value="P:phosphatidylethanolamine biosynthetic process"/>
    <property type="evidence" value="ECO:0007669"/>
    <property type="project" value="UniProtKB-UniRule"/>
</dbReference>
<keyword evidence="14" id="KW-1185">Reference proteome</keyword>
<dbReference type="Proteomes" id="UP000323844">
    <property type="component" value="Chromosome"/>
</dbReference>
<comment type="subunit">
    <text evidence="11">Heterodimer of a large membrane-associated beta subunit and a small pyruvoyl-containing alpha subunit.</text>
</comment>
<evidence type="ECO:0000256" key="7">
    <source>
        <dbReference type="ARBA" id="ARBA00023209"/>
    </source>
</evidence>
<keyword evidence="1 11" id="KW-1003">Cell membrane</keyword>
<keyword evidence="2 11" id="KW-0444">Lipid biosynthesis</keyword>
<evidence type="ECO:0000256" key="9">
    <source>
        <dbReference type="ARBA" id="ARBA00023264"/>
    </source>
</evidence>
<keyword evidence="12" id="KW-0812">Transmembrane</keyword>
<dbReference type="EC" id="4.1.1.65" evidence="11"/>
<comment type="catalytic activity">
    <reaction evidence="11">
        <text>a 1,2-diacyl-sn-glycero-3-phospho-L-serine + H(+) = a 1,2-diacyl-sn-glycero-3-phosphoethanolamine + CO2</text>
        <dbReference type="Rhea" id="RHEA:20828"/>
        <dbReference type="ChEBI" id="CHEBI:15378"/>
        <dbReference type="ChEBI" id="CHEBI:16526"/>
        <dbReference type="ChEBI" id="CHEBI:57262"/>
        <dbReference type="ChEBI" id="CHEBI:64612"/>
        <dbReference type="EC" id="4.1.1.65"/>
    </reaction>
</comment>
<evidence type="ECO:0000256" key="12">
    <source>
        <dbReference type="SAM" id="Phobius"/>
    </source>
</evidence>
<evidence type="ECO:0000256" key="10">
    <source>
        <dbReference type="ARBA" id="ARBA00023317"/>
    </source>
</evidence>
<evidence type="ECO:0000256" key="5">
    <source>
        <dbReference type="ARBA" id="ARBA00023136"/>
    </source>
</evidence>
<dbReference type="HAMAP" id="MF_00664">
    <property type="entry name" value="PS_decarb_PSD_A"/>
    <property type="match status" value="1"/>
</dbReference>
<sequence>MSKSKYYLSAIHREGYSVILVAAIAAFLLSMIHAGFGWFALVFVVLLCGFFRNPSRVVPIADNLVVSPADGVVTSISVTKLPEQIAVEGVEEVIKISIFLSVFDVHVNRVPCTGKVECVKYIAGKFINASLDKSSDMNERCYVLLRSKAGQVVAFSQIAGFIARRIVNNLSEQQDVIIGSSFGIIKFGSRMDVYLPSDSVVQVAEGQRMVAGETVLSDLQKQHSSTGDLAYEVKE</sequence>
<evidence type="ECO:0000256" key="1">
    <source>
        <dbReference type="ARBA" id="ARBA00022475"/>
    </source>
</evidence>
<dbReference type="AlphaFoldDB" id="A0A5C0UIC8"/>
<keyword evidence="5 11" id="KW-0472">Membrane</keyword>
<evidence type="ECO:0000256" key="11">
    <source>
        <dbReference type="HAMAP-Rule" id="MF_00664"/>
    </source>
</evidence>
<evidence type="ECO:0000256" key="3">
    <source>
        <dbReference type="ARBA" id="ARBA00022793"/>
    </source>
</evidence>
<comment type="pathway">
    <text evidence="11">Phospholipid metabolism; phosphatidylethanolamine biosynthesis; phosphatidylethanolamine from CDP-diacylglycerol: step 2/2.</text>
</comment>
<organism evidence="13 14">
    <name type="scientific">Candidatus Sneabacter namystus</name>
    <dbReference type="NCBI Taxonomy" id="2601646"/>
    <lineage>
        <taxon>Bacteria</taxon>
        <taxon>Pseudomonadati</taxon>
        <taxon>Pseudomonadota</taxon>
        <taxon>Alphaproteobacteria</taxon>
        <taxon>Rickettsiales</taxon>
        <taxon>Rickettsiaceae</taxon>
        <taxon>Rickettsieae</taxon>
        <taxon>Candidatus Sneabacter</taxon>
    </lineage>
</organism>
<keyword evidence="8 11" id="KW-0456">Lyase</keyword>
<gene>
    <name evidence="11" type="primary">psd</name>
    <name evidence="13" type="ORF">FZC37_02970</name>
</gene>
<accession>A0A5C0UIC8</accession>
<evidence type="ECO:0000256" key="8">
    <source>
        <dbReference type="ARBA" id="ARBA00023239"/>
    </source>
</evidence>
<dbReference type="GO" id="GO:0004609">
    <property type="term" value="F:phosphatidylserine decarboxylase activity"/>
    <property type="evidence" value="ECO:0007669"/>
    <property type="project" value="UniProtKB-UniRule"/>
</dbReference>
<keyword evidence="6 11" id="KW-0865">Zymogen</keyword>
<feature type="active site" description="Schiff-base intermediate with substrate; via pyruvic acid" evidence="11">
    <location>
        <position position="189"/>
    </location>
</feature>
<dbReference type="GO" id="GO:0005886">
    <property type="term" value="C:plasma membrane"/>
    <property type="evidence" value="ECO:0007669"/>
    <property type="project" value="UniProtKB-SubCell"/>
</dbReference>
<feature type="chain" id="PRO_5023466782" description="Phosphatidylserine decarboxylase alpha chain" evidence="11">
    <location>
        <begin position="189"/>
        <end position="235"/>
    </location>
</feature>
<feature type="chain" id="PRO_5023466783" description="Phosphatidylserine decarboxylase beta chain" evidence="11">
    <location>
        <begin position="1"/>
        <end position="188"/>
    </location>
</feature>
<comment type="PTM">
    <text evidence="11">Is synthesized initially as an inactive proenzyme. Formation of the active enzyme involves a self-maturation process in which the active site pyruvoyl group is generated from an internal serine residue via an autocatalytic post-translational modification. Two non-identical subunits are generated from the proenzyme in this reaction, and the pyruvate is formed at the N-terminus of the alpha chain, which is derived from the carboxyl end of the proenzyme. The post-translation cleavage follows an unusual pathway, termed non-hydrolytic serinolysis, in which the side chain hydroxyl group of the serine supplies its oxygen atom to form the C-terminus of the beta chain, while the remainder of the serine residue undergoes an oxidative deamination to produce ammonia and the pyruvoyl prosthetic group on the alpha chain.</text>
</comment>
<evidence type="ECO:0000313" key="13">
    <source>
        <dbReference type="EMBL" id="QEK39868.1"/>
    </source>
</evidence>
<keyword evidence="9 11" id="KW-1208">Phospholipid metabolism</keyword>
<name>A0A5C0UIC8_9RICK</name>